<sequence length="322" mass="34287">MRTKITKGLNSVPAANLGHSLQPRHQSGITLVELMVGVAIGLMVVAVAGGALMVSRSTSGTVSDASQLQQQAGYAFRVIGQQLRQSGSLYLNLNATKNASTDIDRYALPVAFETKAISSEPDRNFSPATDTINGTDTTLTVGYRRYKEPVYPLSDTSLATQSLSRDCQGGPQDLDTADNNSFMRISSAFALNTNNLVCTGTSGLSQPVIGNVANFRIRYLRMTDIASGAPKIQYVNAAGVGTNWGQVTGVEVCIVLYGTERMNLPSTSSYTDCDGTTEVDYASADATDMSGSAIGADRAQRLHMVFRSVYQLRSQGLIGNVL</sequence>
<keyword evidence="1" id="KW-0812">Transmembrane</keyword>
<keyword evidence="3" id="KW-1185">Reference proteome</keyword>
<reference evidence="2" key="1">
    <citation type="submission" date="2022-09" db="EMBL/GenBank/DDBJ databases">
        <title>Bacterial diversity in gut of crayfish and pufferfish.</title>
        <authorList>
            <person name="Huang Y."/>
        </authorList>
    </citation>
    <scope>NUCLEOTIDE SEQUENCE</scope>
    <source>
        <strain evidence="2">PR12</strain>
    </source>
</reference>
<dbReference type="InterPro" id="IPR012902">
    <property type="entry name" value="N_methyl_site"/>
</dbReference>
<dbReference type="Pfam" id="PF16074">
    <property type="entry name" value="PilW"/>
    <property type="match status" value="1"/>
</dbReference>
<organism evidence="2 3">
    <name type="scientific">Comamonas squillarum</name>
    <dbReference type="NCBI Taxonomy" id="2977320"/>
    <lineage>
        <taxon>Bacteria</taxon>
        <taxon>Pseudomonadati</taxon>
        <taxon>Pseudomonadota</taxon>
        <taxon>Betaproteobacteria</taxon>
        <taxon>Burkholderiales</taxon>
        <taxon>Comamonadaceae</taxon>
        <taxon>Comamonas</taxon>
    </lineage>
</organism>
<keyword evidence="1" id="KW-0472">Membrane</keyword>
<dbReference type="EMBL" id="CP104377">
    <property type="protein sequence ID" value="UXC16773.1"/>
    <property type="molecule type" value="Genomic_DNA"/>
</dbReference>
<dbReference type="InterPro" id="IPR032092">
    <property type="entry name" value="PilW"/>
</dbReference>
<evidence type="ECO:0000313" key="2">
    <source>
        <dbReference type="EMBL" id="UXC16773.1"/>
    </source>
</evidence>
<protein>
    <submittedName>
        <fullName evidence="2">PilW family protein</fullName>
    </submittedName>
</protein>
<evidence type="ECO:0000313" key="3">
    <source>
        <dbReference type="Proteomes" id="UP001058290"/>
    </source>
</evidence>
<gene>
    <name evidence="2" type="ORF">N4T19_13610</name>
</gene>
<dbReference type="Pfam" id="PF07963">
    <property type="entry name" value="N_methyl"/>
    <property type="match status" value="1"/>
</dbReference>
<feature type="transmembrane region" description="Helical" evidence="1">
    <location>
        <begin position="31"/>
        <end position="54"/>
    </location>
</feature>
<dbReference type="RefSeq" id="WP_182343778.1">
    <property type="nucleotide sequence ID" value="NZ_CP104377.1"/>
</dbReference>
<keyword evidence="1" id="KW-1133">Transmembrane helix</keyword>
<dbReference type="PROSITE" id="PS00409">
    <property type="entry name" value="PROKAR_NTER_METHYL"/>
    <property type="match status" value="1"/>
</dbReference>
<dbReference type="Proteomes" id="UP001058290">
    <property type="component" value="Chromosome"/>
</dbReference>
<accession>A0ABY5ZTJ5</accession>
<proteinExistence type="predicted"/>
<name>A0ABY5ZTJ5_9BURK</name>
<evidence type="ECO:0000256" key="1">
    <source>
        <dbReference type="SAM" id="Phobius"/>
    </source>
</evidence>